<dbReference type="AlphaFoldDB" id="A0AAV6TYJ6"/>
<keyword evidence="4 8" id="KW-0812">Transmembrane</keyword>
<accession>A0AAV6TYJ6</accession>
<evidence type="ECO:0000256" key="6">
    <source>
        <dbReference type="ARBA" id="ARBA00023034"/>
    </source>
</evidence>
<feature type="transmembrane region" description="Helical" evidence="8">
    <location>
        <begin position="217"/>
        <end position="235"/>
    </location>
</feature>
<evidence type="ECO:0000313" key="11">
    <source>
        <dbReference type="Proteomes" id="UP000827092"/>
    </source>
</evidence>
<evidence type="ECO:0000256" key="2">
    <source>
        <dbReference type="ARBA" id="ARBA00007414"/>
    </source>
</evidence>
<comment type="caution">
    <text evidence="10">The sequence shown here is derived from an EMBL/GenBank/DDBJ whole genome shotgun (WGS) entry which is preliminary data.</text>
</comment>
<evidence type="ECO:0000259" key="9">
    <source>
        <dbReference type="Pfam" id="PF10277"/>
    </source>
</evidence>
<keyword evidence="5 8" id="KW-1133">Transmembrane helix</keyword>
<dbReference type="PANTHER" id="PTHR12892:SF11">
    <property type="entry name" value="POST-GPI ATTACHMENT TO PROTEINS FACTOR 2"/>
    <property type="match status" value="1"/>
</dbReference>
<proteinExistence type="inferred from homology"/>
<feature type="transmembrane region" description="Helical" evidence="8">
    <location>
        <begin position="12"/>
        <end position="33"/>
    </location>
</feature>
<evidence type="ECO:0000256" key="8">
    <source>
        <dbReference type="SAM" id="Phobius"/>
    </source>
</evidence>
<organism evidence="10 11">
    <name type="scientific">Oedothorax gibbosus</name>
    <dbReference type="NCBI Taxonomy" id="931172"/>
    <lineage>
        <taxon>Eukaryota</taxon>
        <taxon>Metazoa</taxon>
        <taxon>Ecdysozoa</taxon>
        <taxon>Arthropoda</taxon>
        <taxon>Chelicerata</taxon>
        <taxon>Arachnida</taxon>
        <taxon>Araneae</taxon>
        <taxon>Araneomorphae</taxon>
        <taxon>Entelegynae</taxon>
        <taxon>Araneoidea</taxon>
        <taxon>Linyphiidae</taxon>
        <taxon>Erigoninae</taxon>
        <taxon>Oedothorax</taxon>
    </lineage>
</organism>
<evidence type="ECO:0000256" key="7">
    <source>
        <dbReference type="ARBA" id="ARBA00023136"/>
    </source>
</evidence>
<dbReference type="GO" id="GO:0006506">
    <property type="term" value="P:GPI anchor biosynthetic process"/>
    <property type="evidence" value="ECO:0007669"/>
    <property type="project" value="UniProtKB-KW"/>
</dbReference>
<feature type="transmembrane region" description="Helical" evidence="8">
    <location>
        <begin position="135"/>
        <end position="157"/>
    </location>
</feature>
<protein>
    <recommendedName>
        <fullName evidence="9">CWH43-like N-terminal domain-containing protein</fullName>
    </recommendedName>
</protein>
<dbReference type="InterPro" id="IPR039545">
    <property type="entry name" value="PGAP2"/>
</dbReference>
<comment type="similarity">
    <text evidence="2">Belongs to the PGAP2 family.</text>
</comment>
<comment type="subcellular location">
    <subcellularLocation>
        <location evidence="1">Golgi apparatus membrane</location>
        <topology evidence="1">Multi-pass membrane protein</topology>
    </subcellularLocation>
</comment>
<feature type="domain" description="CWH43-like N-terminal" evidence="9">
    <location>
        <begin position="9"/>
        <end position="243"/>
    </location>
</feature>
<feature type="transmembrane region" description="Helical" evidence="8">
    <location>
        <begin position="106"/>
        <end position="123"/>
    </location>
</feature>
<evidence type="ECO:0000256" key="1">
    <source>
        <dbReference type="ARBA" id="ARBA00004653"/>
    </source>
</evidence>
<evidence type="ECO:0000256" key="3">
    <source>
        <dbReference type="ARBA" id="ARBA00022502"/>
    </source>
</evidence>
<dbReference type="InterPro" id="IPR019402">
    <property type="entry name" value="CWH43_N"/>
</dbReference>
<feature type="transmembrane region" description="Helical" evidence="8">
    <location>
        <begin position="65"/>
        <end position="86"/>
    </location>
</feature>
<name>A0AAV6TYJ6_9ARAC</name>
<dbReference type="GO" id="GO:0005789">
    <property type="term" value="C:endoplasmic reticulum membrane"/>
    <property type="evidence" value="ECO:0007669"/>
    <property type="project" value="TreeGrafter"/>
</dbReference>
<dbReference type="Pfam" id="PF10277">
    <property type="entry name" value="Frag1"/>
    <property type="match status" value="1"/>
</dbReference>
<keyword evidence="7 8" id="KW-0472">Membrane</keyword>
<dbReference type="PROSITE" id="PS51257">
    <property type="entry name" value="PROKAR_LIPOPROTEIN"/>
    <property type="match status" value="1"/>
</dbReference>
<dbReference type="PANTHER" id="PTHR12892">
    <property type="entry name" value="FGF RECEPTOR ACTIVATING PROTEIN 1"/>
    <property type="match status" value="1"/>
</dbReference>
<gene>
    <name evidence="10" type="ORF">JTE90_015244</name>
</gene>
<sequence>MSHLVKIPFRTFYVVVASFPLLAFFSCVILSILRNFDEVTATHCQVQNYLPSISTAVGDTFPQKYIWRIGIALHCTPRFLVTLMYYKHFQNSFPINSRWQTSASAILIFQNLEITSLVGLSYISSVEDFPVHQKLFVTFVISALVSMSLLYAVYAYASNNRLYGLLSNCHDNHTSPRLEMKSTRYKFILLNVNFAAFCLSVYFYVRHNWYCEPGMYTLFALAEYFVVLSNIGYHLTAVWDFPNQYIIVGAG</sequence>
<evidence type="ECO:0000256" key="5">
    <source>
        <dbReference type="ARBA" id="ARBA00022989"/>
    </source>
</evidence>
<keyword evidence="11" id="KW-1185">Reference proteome</keyword>
<evidence type="ECO:0000256" key="4">
    <source>
        <dbReference type="ARBA" id="ARBA00022692"/>
    </source>
</evidence>
<keyword evidence="3" id="KW-0337">GPI-anchor biosynthesis</keyword>
<dbReference type="Proteomes" id="UP000827092">
    <property type="component" value="Unassembled WGS sequence"/>
</dbReference>
<keyword evidence="6" id="KW-0333">Golgi apparatus</keyword>
<reference evidence="10 11" key="1">
    <citation type="journal article" date="2022" name="Nat. Ecol. Evol.">
        <title>A masculinizing supergene underlies an exaggerated male reproductive morph in a spider.</title>
        <authorList>
            <person name="Hendrickx F."/>
            <person name="De Corte Z."/>
            <person name="Sonet G."/>
            <person name="Van Belleghem S.M."/>
            <person name="Kostlbacher S."/>
            <person name="Vangestel C."/>
        </authorList>
    </citation>
    <scope>NUCLEOTIDE SEQUENCE [LARGE SCALE GENOMIC DNA]</scope>
    <source>
        <strain evidence="10">W744_W776</strain>
    </source>
</reference>
<feature type="transmembrane region" description="Helical" evidence="8">
    <location>
        <begin position="187"/>
        <end position="205"/>
    </location>
</feature>
<dbReference type="EMBL" id="JAFNEN010000821">
    <property type="protein sequence ID" value="KAG8177100.1"/>
    <property type="molecule type" value="Genomic_DNA"/>
</dbReference>
<evidence type="ECO:0000313" key="10">
    <source>
        <dbReference type="EMBL" id="KAG8177100.1"/>
    </source>
</evidence>
<dbReference type="GO" id="GO:0000139">
    <property type="term" value="C:Golgi membrane"/>
    <property type="evidence" value="ECO:0007669"/>
    <property type="project" value="UniProtKB-SubCell"/>
</dbReference>